<dbReference type="CDD" id="cd02199">
    <property type="entry name" value="YjgF_YER057c_UK114_like_1"/>
    <property type="match status" value="1"/>
</dbReference>
<dbReference type="PANTHER" id="PTHR43760">
    <property type="entry name" value="ENDORIBONUCLEASE-RELATED"/>
    <property type="match status" value="1"/>
</dbReference>
<feature type="domain" description="Endoribonuclease L-PSP/chorismate mutase-like" evidence="1">
    <location>
        <begin position="5"/>
        <end position="143"/>
    </location>
</feature>
<dbReference type="InterPro" id="IPR035959">
    <property type="entry name" value="RutC-like_sf"/>
</dbReference>
<dbReference type="EMBL" id="CP012199">
    <property type="protein sequence ID" value="AMG72506.1"/>
    <property type="molecule type" value="Genomic_DNA"/>
</dbReference>
<evidence type="ECO:0000313" key="3">
    <source>
        <dbReference type="Proteomes" id="UP000058599"/>
    </source>
</evidence>
<dbReference type="Proteomes" id="UP000058599">
    <property type="component" value="Chromosome"/>
</dbReference>
<organism evidence="2 3">
    <name type="scientific">Sphingopyxis granuli</name>
    <dbReference type="NCBI Taxonomy" id="267128"/>
    <lineage>
        <taxon>Bacteria</taxon>
        <taxon>Pseudomonadati</taxon>
        <taxon>Pseudomonadota</taxon>
        <taxon>Alphaproteobacteria</taxon>
        <taxon>Sphingomonadales</taxon>
        <taxon>Sphingomonadaceae</taxon>
        <taxon>Sphingopyxis</taxon>
    </lineage>
</organism>
<dbReference type="RefSeq" id="WP_067179783.1">
    <property type="nucleotide sequence ID" value="NZ_CP012199.1"/>
</dbReference>
<evidence type="ECO:0000259" key="1">
    <source>
        <dbReference type="Pfam" id="PF14588"/>
    </source>
</evidence>
<keyword evidence="3" id="KW-1185">Reference proteome</keyword>
<accession>A0AA86GHC0</accession>
<reference evidence="2 3" key="1">
    <citation type="journal article" date="2016" name="BMC Genomics">
        <title>Genomic analysis of the nitrate-respiring Sphingopyxis granuli (formerly Sphingomonas macrogoltabida) strain TFA.</title>
        <authorList>
            <person name="Garcia-Romero I."/>
            <person name="Perez-Pulido A.J."/>
            <person name="Gonzalez-Flores Y.E."/>
            <person name="Reyes-Ramirez F."/>
            <person name="Santero E."/>
            <person name="Floriano B."/>
        </authorList>
    </citation>
    <scope>NUCLEOTIDE SEQUENCE [LARGE SCALE GENOMIC DNA]</scope>
    <source>
        <strain evidence="2 3">TFA</strain>
    </source>
</reference>
<proteinExistence type="predicted"/>
<dbReference type="KEGG" id="sgi:SGRAN_0108"/>
<dbReference type="Gene3D" id="3.30.1330.40">
    <property type="entry name" value="RutC-like"/>
    <property type="match status" value="1"/>
</dbReference>
<dbReference type="SUPFAM" id="SSF55298">
    <property type="entry name" value="YjgF-like"/>
    <property type="match status" value="1"/>
</dbReference>
<dbReference type="AlphaFoldDB" id="A0AA86GHC0"/>
<name>A0AA86GHC0_9SPHN</name>
<gene>
    <name evidence="2" type="ORF">SGRAN_0108</name>
</gene>
<evidence type="ECO:0000313" key="2">
    <source>
        <dbReference type="EMBL" id="AMG72506.1"/>
    </source>
</evidence>
<sequence>MPNIETRLASLGIELPQVCPPVANYVSSTRSGNIVQISGQLSTHASGGIKGIVGADCSLADGIIAARLCAINLIAQFKAAADGDLDRVARVLRLGGYVQAGPEFYEIPTVMNGCSDLIVDVFGDVGKHARSAIGVYRLPFNFAVEVDAVIELV</sequence>
<dbReference type="Pfam" id="PF14588">
    <property type="entry name" value="YjgF_endoribonc"/>
    <property type="match status" value="1"/>
</dbReference>
<dbReference type="PANTHER" id="PTHR43760:SF1">
    <property type="entry name" value="ENDORIBONUCLEASE L-PSP_CHORISMATE MUTASE-LIKE DOMAIN-CONTAINING PROTEIN"/>
    <property type="match status" value="1"/>
</dbReference>
<protein>
    <submittedName>
        <fullName evidence="2">Endoribonuclease L-PSP</fullName>
    </submittedName>
</protein>
<dbReference type="InterPro" id="IPR013813">
    <property type="entry name" value="Endoribo_LPSP/chorism_mut-like"/>
</dbReference>